<sequence length="94" mass="10472">MSAVFNMCLQVLLSLFVCNSTPSLRSAQASPVGSHRSLASPSGGIISVECWATVFNCQYLHMGASVYTSALHDYLDYFINYQIMRHFVINFKLT</sequence>
<evidence type="ECO:0008006" key="4">
    <source>
        <dbReference type="Google" id="ProtNLM"/>
    </source>
</evidence>
<evidence type="ECO:0000256" key="1">
    <source>
        <dbReference type="SAM" id="SignalP"/>
    </source>
</evidence>
<evidence type="ECO:0000313" key="2">
    <source>
        <dbReference type="EMBL" id="KAH6645747.1"/>
    </source>
</evidence>
<name>A0A9P8RH51_9PEZI</name>
<organism evidence="2 3">
    <name type="scientific">Truncatella angustata</name>
    <dbReference type="NCBI Taxonomy" id="152316"/>
    <lineage>
        <taxon>Eukaryota</taxon>
        <taxon>Fungi</taxon>
        <taxon>Dikarya</taxon>
        <taxon>Ascomycota</taxon>
        <taxon>Pezizomycotina</taxon>
        <taxon>Sordariomycetes</taxon>
        <taxon>Xylariomycetidae</taxon>
        <taxon>Amphisphaeriales</taxon>
        <taxon>Sporocadaceae</taxon>
        <taxon>Truncatella</taxon>
    </lineage>
</organism>
<reference evidence="2" key="1">
    <citation type="journal article" date="2021" name="Nat. Commun.">
        <title>Genetic determinants of endophytism in the Arabidopsis root mycobiome.</title>
        <authorList>
            <person name="Mesny F."/>
            <person name="Miyauchi S."/>
            <person name="Thiergart T."/>
            <person name="Pickel B."/>
            <person name="Atanasova L."/>
            <person name="Karlsson M."/>
            <person name="Huettel B."/>
            <person name="Barry K.W."/>
            <person name="Haridas S."/>
            <person name="Chen C."/>
            <person name="Bauer D."/>
            <person name="Andreopoulos W."/>
            <person name="Pangilinan J."/>
            <person name="LaButti K."/>
            <person name="Riley R."/>
            <person name="Lipzen A."/>
            <person name="Clum A."/>
            <person name="Drula E."/>
            <person name="Henrissat B."/>
            <person name="Kohler A."/>
            <person name="Grigoriev I.V."/>
            <person name="Martin F.M."/>
            <person name="Hacquard S."/>
        </authorList>
    </citation>
    <scope>NUCLEOTIDE SEQUENCE</scope>
    <source>
        <strain evidence="2">MPI-SDFR-AT-0073</strain>
    </source>
</reference>
<gene>
    <name evidence="2" type="ORF">BKA67DRAFT_124361</name>
</gene>
<keyword evidence="1" id="KW-0732">Signal</keyword>
<feature type="signal peptide" evidence="1">
    <location>
        <begin position="1"/>
        <end position="27"/>
    </location>
</feature>
<comment type="caution">
    <text evidence="2">The sequence shown here is derived from an EMBL/GenBank/DDBJ whole genome shotgun (WGS) entry which is preliminary data.</text>
</comment>
<dbReference type="Proteomes" id="UP000758603">
    <property type="component" value="Unassembled WGS sequence"/>
</dbReference>
<protein>
    <recommendedName>
        <fullName evidence="4">Secreted protein</fullName>
    </recommendedName>
</protein>
<accession>A0A9P8RH51</accession>
<feature type="chain" id="PRO_5040365352" description="Secreted protein" evidence="1">
    <location>
        <begin position="28"/>
        <end position="94"/>
    </location>
</feature>
<dbReference type="GeneID" id="70123852"/>
<keyword evidence="3" id="KW-1185">Reference proteome</keyword>
<dbReference type="EMBL" id="JAGPXC010000011">
    <property type="protein sequence ID" value="KAH6645747.1"/>
    <property type="molecule type" value="Genomic_DNA"/>
</dbReference>
<evidence type="ECO:0000313" key="3">
    <source>
        <dbReference type="Proteomes" id="UP000758603"/>
    </source>
</evidence>
<dbReference type="RefSeq" id="XP_045952261.1">
    <property type="nucleotide sequence ID" value="XM_046094959.1"/>
</dbReference>
<proteinExistence type="predicted"/>
<dbReference type="AlphaFoldDB" id="A0A9P8RH51"/>